<feature type="region of interest" description="Disordered" evidence="1">
    <location>
        <begin position="45"/>
        <end position="76"/>
    </location>
</feature>
<keyword evidence="3" id="KW-1185">Reference proteome</keyword>
<sequence>MSSNCACTSSKVTHESITENGKTIERTTKVDTITDKDGKVHTTTTVTDTTVDPEGHKTTTTHTTTGTGTAEPIDFKNDDFDAEFDRMKAKMDADFKDFTNEHPALK</sequence>
<feature type="compositionally biased region" description="Polar residues" evidence="1">
    <location>
        <begin position="1"/>
        <end position="11"/>
    </location>
</feature>
<gene>
    <name evidence="2" type="ORF">M9Y10_003277</name>
</gene>
<dbReference type="Proteomes" id="UP001470230">
    <property type="component" value="Unassembled WGS sequence"/>
</dbReference>
<feature type="region of interest" description="Disordered" evidence="1">
    <location>
        <begin position="1"/>
        <end position="20"/>
    </location>
</feature>
<evidence type="ECO:0000313" key="2">
    <source>
        <dbReference type="EMBL" id="KAK8880597.1"/>
    </source>
</evidence>
<proteinExistence type="predicted"/>
<comment type="caution">
    <text evidence="2">The sequence shown here is derived from an EMBL/GenBank/DDBJ whole genome shotgun (WGS) entry which is preliminary data.</text>
</comment>
<accession>A0ABR2JP14</accession>
<protein>
    <submittedName>
        <fullName evidence="2">Uncharacterized protein</fullName>
    </submittedName>
</protein>
<name>A0ABR2JP14_9EUKA</name>
<evidence type="ECO:0000313" key="3">
    <source>
        <dbReference type="Proteomes" id="UP001470230"/>
    </source>
</evidence>
<evidence type="ECO:0000256" key="1">
    <source>
        <dbReference type="SAM" id="MobiDB-lite"/>
    </source>
</evidence>
<feature type="compositionally biased region" description="Low complexity" evidence="1">
    <location>
        <begin position="45"/>
        <end position="69"/>
    </location>
</feature>
<reference evidence="2 3" key="1">
    <citation type="submission" date="2024-04" db="EMBL/GenBank/DDBJ databases">
        <title>Tritrichomonas musculus Genome.</title>
        <authorList>
            <person name="Alves-Ferreira E."/>
            <person name="Grigg M."/>
            <person name="Lorenzi H."/>
            <person name="Galac M."/>
        </authorList>
    </citation>
    <scope>NUCLEOTIDE SEQUENCE [LARGE SCALE GENOMIC DNA]</scope>
    <source>
        <strain evidence="2 3">EAF2021</strain>
    </source>
</reference>
<dbReference type="EMBL" id="JAPFFF010000010">
    <property type="protein sequence ID" value="KAK8880597.1"/>
    <property type="molecule type" value="Genomic_DNA"/>
</dbReference>
<organism evidence="2 3">
    <name type="scientific">Tritrichomonas musculus</name>
    <dbReference type="NCBI Taxonomy" id="1915356"/>
    <lineage>
        <taxon>Eukaryota</taxon>
        <taxon>Metamonada</taxon>
        <taxon>Parabasalia</taxon>
        <taxon>Tritrichomonadida</taxon>
        <taxon>Tritrichomonadidae</taxon>
        <taxon>Tritrichomonas</taxon>
    </lineage>
</organism>